<dbReference type="PANTHER" id="PTHR43008:SF8">
    <property type="entry name" value="BENZIL REDUCTASE ((S)-BENZOIN FORMING) IRC24"/>
    <property type="match status" value="1"/>
</dbReference>
<dbReference type="InterPro" id="IPR036291">
    <property type="entry name" value="NAD(P)-bd_dom_sf"/>
</dbReference>
<dbReference type="PRINTS" id="PR00081">
    <property type="entry name" value="GDHRDH"/>
</dbReference>
<dbReference type="RefSeq" id="XP_043060334.1">
    <property type="nucleotide sequence ID" value="XM_043202571.1"/>
</dbReference>
<evidence type="ECO:0000256" key="1">
    <source>
        <dbReference type="ARBA" id="ARBA00006484"/>
    </source>
</evidence>
<dbReference type="GO" id="GO:0050664">
    <property type="term" value="F:oxidoreductase activity, acting on NAD(P)H, oxygen as acceptor"/>
    <property type="evidence" value="ECO:0007669"/>
    <property type="project" value="TreeGrafter"/>
</dbReference>
<protein>
    <submittedName>
        <fullName evidence="4">Uncharacterized protein</fullName>
    </submittedName>
</protein>
<dbReference type="GeneID" id="66126180"/>
<keyword evidence="2" id="KW-0521">NADP</keyword>
<evidence type="ECO:0000256" key="2">
    <source>
        <dbReference type="ARBA" id="ARBA00022857"/>
    </source>
</evidence>
<dbReference type="Pfam" id="PF00106">
    <property type="entry name" value="adh_short"/>
    <property type="match status" value="1"/>
</dbReference>
<organism evidence="4 6">
    <name type="scientific">Pichia angusta</name>
    <name type="common">Yeast</name>
    <name type="synonym">Hansenula polymorpha</name>
    <dbReference type="NCBI Taxonomy" id="870730"/>
    <lineage>
        <taxon>Eukaryota</taxon>
        <taxon>Fungi</taxon>
        <taxon>Dikarya</taxon>
        <taxon>Ascomycota</taxon>
        <taxon>Saccharomycotina</taxon>
        <taxon>Pichiomycetes</taxon>
        <taxon>Pichiales</taxon>
        <taxon>Pichiaceae</taxon>
        <taxon>Ogataea</taxon>
    </lineage>
</organism>
<name>A0AAN6DIV5_PICAN</name>
<dbReference type="EMBL" id="JAHLUX010000004">
    <property type="protein sequence ID" value="KAG7819455.1"/>
    <property type="molecule type" value="Genomic_DNA"/>
</dbReference>
<evidence type="ECO:0000313" key="5">
    <source>
        <dbReference type="EMBL" id="KAG7850290.1"/>
    </source>
</evidence>
<keyword evidence="7" id="KW-1185">Reference proteome</keyword>
<dbReference type="PANTHER" id="PTHR43008">
    <property type="entry name" value="BENZIL REDUCTASE"/>
    <property type="match status" value="1"/>
</dbReference>
<comment type="caution">
    <text evidence="4">The sequence shown here is derived from an EMBL/GenBank/DDBJ whole genome shotgun (WGS) entry which is preliminary data.</text>
</comment>
<gene>
    <name evidence="4" type="ORF">KL928_002129</name>
    <name evidence="5" type="ORF">KL940_001850</name>
</gene>
<dbReference type="FunFam" id="3.40.50.720:FF:000281">
    <property type="entry name" value="Uncharacterized oxidoreductase YIR035C"/>
    <property type="match status" value="1"/>
</dbReference>
<dbReference type="Proteomes" id="UP001197328">
    <property type="component" value="Unassembled WGS sequence"/>
</dbReference>
<comment type="similarity">
    <text evidence="1">Belongs to the short-chain dehydrogenases/reductases (SDR) family.</text>
</comment>
<evidence type="ECO:0000256" key="3">
    <source>
        <dbReference type="ARBA" id="ARBA00023002"/>
    </source>
</evidence>
<accession>A0AAN6DIV5</accession>
<reference evidence="4 7" key="1">
    <citation type="journal article" date="2021" name="G3 (Bethesda)">
        <title>Genomic diversity, chromosomal rearrangements, and interspecies hybridization in the ogataea polymorpha species complex.</title>
        <authorList>
            <person name="Hanson S.J."/>
            <person name="Cinneide E.O."/>
            <person name="Salzberg L.I."/>
            <person name="Wolfe K.H."/>
            <person name="McGowan J."/>
            <person name="Fitzpatrick D.A."/>
            <person name="Matlin K."/>
        </authorList>
    </citation>
    <scope>NUCLEOTIDE SEQUENCE</scope>
    <source>
        <strain evidence="5">51-138</strain>
        <strain evidence="4">61-244</strain>
    </source>
</reference>
<evidence type="ECO:0000313" key="7">
    <source>
        <dbReference type="Proteomes" id="UP001197328"/>
    </source>
</evidence>
<dbReference type="SUPFAM" id="SSF51735">
    <property type="entry name" value="NAD(P)-binding Rossmann-fold domains"/>
    <property type="match status" value="1"/>
</dbReference>
<dbReference type="Proteomes" id="UP001196530">
    <property type="component" value="Unassembled WGS sequence"/>
</dbReference>
<dbReference type="EMBL" id="JAHLVD010000004">
    <property type="protein sequence ID" value="KAG7850290.1"/>
    <property type="molecule type" value="Genomic_DNA"/>
</dbReference>
<proteinExistence type="inferred from homology"/>
<sequence length="300" mass="32869">MQSSKLRYLDTVFIGDASRRGFDHAANYIKAFCGLSDNFPLYSTAYRAMSVTIVTGASRGLGAAICNLILQKDKDAKVVAIARSKDKLQELADKYGSRVLSIAGDVTDTNLVATAVQKTVSTFGKIDSVVLNAGVLEPVQHVSELDIDRVKRLYEVNVFSVMDLVKQTIPYVRETGGSYLFVSSGASTKATDAWSAYGSSKAVINHFCLSVSAEEPKIRTISIAPGVVDTEMQRDIRERFGQNMKSEALKRFTDLYFQNELLAPEVPAAFYANLALKGVPADLNGRYLRYNDAMLAKFAN</sequence>
<keyword evidence="3" id="KW-0560">Oxidoreductase</keyword>
<dbReference type="AlphaFoldDB" id="A0AAN6DIV5"/>
<evidence type="ECO:0000313" key="6">
    <source>
        <dbReference type="Proteomes" id="UP001196530"/>
    </source>
</evidence>
<dbReference type="InterPro" id="IPR002347">
    <property type="entry name" value="SDR_fam"/>
</dbReference>
<evidence type="ECO:0000313" key="4">
    <source>
        <dbReference type="EMBL" id="KAG7819455.1"/>
    </source>
</evidence>
<dbReference type="Gene3D" id="3.40.50.720">
    <property type="entry name" value="NAD(P)-binding Rossmann-like Domain"/>
    <property type="match status" value="1"/>
</dbReference>